<feature type="compositionally biased region" description="Low complexity" evidence="1">
    <location>
        <begin position="135"/>
        <end position="153"/>
    </location>
</feature>
<organism evidence="2 3">
    <name type="scientific">Diploptera punctata</name>
    <name type="common">Pacific beetle cockroach</name>
    <dbReference type="NCBI Taxonomy" id="6984"/>
    <lineage>
        <taxon>Eukaryota</taxon>
        <taxon>Metazoa</taxon>
        <taxon>Ecdysozoa</taxon>
        <taxon>Arthropoda</taxon>
        <taxon>Hexapoda</taxon>
        <taxon>Insecta</taxon>
        <taxon>Pterygota</taxon>
        <taxon>Neoptera</taxon>
        <taxon>Polyneoptera</taxon>
        <taxon>Dictyoptera</taxon>
        <taxon>Blattodea</taxon>
        <taxon>Blaberoidea</taxon>
        <taxon>Blaberidae</taxon>
        <taxon>Diplopterinae</taxon>
        <taxon>Diploptera</taxon>
    </lineage>
</organism>
<keyword evidence="3" id="KW-1185">Reference proteome</keyword>
<reference evidence="2" key="1">
    <citation type="journal article" date="2023" name="IScience">
        <title>Live-bearing cockroach genome reveals convergent evolutionary mechanisms linked to viviparity in insects and beyond.</title>
        <authorList>
            <person name="Fouks B."/>
            <person name="Harrison M.C."/>
            <person name="Mikhailova A.A."/>
            <person name="Marchal E."/>
            <person name="English S."/>
            <person name="Carruthers M."/>
            <person name="Jennings E.C."/>
            <person name="Chiamaka E.L."/>
            <person name="Frigard R.A."/>
            <person name="Pippel M."/>
            <person name="Attardo G.M."/>
            <person name="Benoit J.B."/>
            <person name="Bornberg-Bauer E."/>
            <person name="Tobe S.S."/>
        </authorList>
    </citation>
    <scope>NUCLEOTIDE SEQUENCE</scope>
    <source>
        <strain evidence="2">Stay&amp;Tobe</strain>
    </source>
</reference>
<feature type="compositionally biased region" description="Polar residues" evidence="1">
    <location>
        <begin position="164"/>
        <end position="173"/>
    </location>
</feature>
<proteinExistence type="predicted"/>
<feature type="region of interest" description="Disordered" evidence="1">
    <location>
        <begin position="1"/>
        <end position="184"/>
    </location>
</feature>
<protein>
    <submittedName>
        <fullName evidence="2">Uncharacterized protein</fullName>
    </submittedName>
</protein>
<sequence>MYVTENVPPTSTIMGSDSPRCTPKKRPPSPPKRQSSRAGDNGTDVVIDCSGPVPKASSSTTSSANTTVVTVDLHSTASSSPSLSLPAYPSGDELTGTEDDELPLPPPPAPSSPPAGGLREKFEGLTMNSSPPTMSRSWGNVSDSSGSSDQHSSATEQELIASLAMQQSRNGSDASFKVNIASSN</sequence>
<dbReference type="EMBL" id="JASPKZ010010341">
    <property type="protein sequence ID" value="KAJ9574408.1"/>
    <property type="molecule type" value="Genomic_DNA"/>
</dbReference>
<gene>
    <name evidence="2" type="ORF">L9F63_025945</name>
</gene>
<evidence type="ECO:0000256" key="1">
    <source>
        <dbReference type="SAM" id="MobiDB-lite"/>
    </source>
</evidence>
<dbReference type="AlphaFoldDB" id="A0AAD8E237"/>
<evidence type="ECO:0000313" key="2">
    <source>
        <dbReference type="EMBL" id="KAJ9574408.1"/>
    </source>
</evidence>
<name>A0AAD8E237_DIPPU</name>
<feature type="compositionally biased region" description="Low complexity" evidence="1">
    <location>
        <begin position="56"/>
        <end position="90"/>
    </location>
</feature>
<evidence type="ECO:0000313" key="3">
    <source>
        <dbReference type="Proteomes" id="UP001233999"/>
    </source>
</evidence>
<comment type="caution">
    <text evidence="2">The sequence shown here is derived from an EMBL/GenBank/DDBJ whole genome shotgun (WGS) entry which is preliminary data.</text>
</comment>
<feature type="compositionally biased region" description="Pro residues" evidence="1">
    <location>
        <begin position="103"/>
        <end position="113"/>
    </location>
</feature>
<accession>A0AAD8E237</accession>
<dbReference type="Proteomes" id="UP001233999">
    <property type="component" value="Unassembled WGS sequence"/>
</dbReference>
<reference evidence="2" key="2">
    <citation type="submission" date="2023-05" db="EMBL/GenBank/DDBJ databases">
        <authorList>
            <person name="Fouks B."/>
        </authorList>
    </citation>
    <scope>NUCLEOTIDE SEQUENCE</scope>
    <source>
        <strain evidence="2">Stay&amp;Tobe</strain>
        <tissue evidence="2">Testes</tissue>
    </source>
</reference>